<evidence type="ECO:0000313" key="6">
    <source>
        <dbReference type="Proteomes" id="UP000199577"/>
    </source>
</evidence>
<dbReference type="STRING" id="623281.SAMN05421747_11354"/>
<dbReference type="EMBL" id="FOLL01000013">
    <property type="protein sequence ID" value="SFC52015.1"/>
    <property type="molecule type" value="Genomic_DNA"/>
</dbReference>
<sequence length="210" mass="23575">MAHHTRMAKIQRCLFGAVFIVLTVMGCSDRQSGKPNVLFIAVDDLNDWITLFNADNPIRTPHLERLAAKGAFFTHAYCSSPACNPSRVSLLTGTRPHSTGIYGNKSDWRRALPDAEATDFPLALMTYMAGNHAVRTDRWRYIQYVDGTEELYDHTVDENEWENLAEDERYAGVKAELKTHIPATNAADVADMEQPPQVKSTEYKAAATER</sequence>
<evidence type="ECO:0000313" key="5">
    <source>
        <dbReference type="EMBL" id="SFC52015.1"/>
    </source>
</evidence>
<dbReference type="GO" id="GO:0008484">
    <property type="term" value="F:sulfuric ester hydrolase activity"/>
    <property type="evidence" value="ECO:0007669"/>
    <property type="project" value="TreeGrafter"/>
</dbReference>
<dbReference type="SUPFAM" id="SSF53649">
    <property type="entry name" value="Alkaline phosphatase-like"/>
    <property type="match status" value="2"/>
</dbReference>
<accession>A0A1I1JUH3</accession>
<evidence type="ECO:0000256" key="3">
    <source>
        <dbReference type="SAM" id="MobiDB-lite"/>
    </source>
</evidence>
<dbReference type="InterPro" id="IPR000917">
    <property type="entry name" value="Sulfatase_N"/>
</dbReference>
<dbReference type="GO" id="GO:0046872">
    <property type="term" value="F:metal ion binding"/>
    <property type="evidence" value="ECO:0007669"/>
    <property type="project" value="UniProtKB-KW"/>
</dbReference>
<dbReference type="GO" id="GO:0005737">
    <property type="term" value="C:cytoplasm"/>
    <property type="evidence" value="ECO:0007669"/>
    <property type="project" value="TreeGrafter"/>
</dbReference>
<dbReference type="AlphaFoldDB" id="A0A1I1JUH3"/>
<organism evidence="5 6">
    <name type="scientific">Parapedobacter composti</name>
    <dbReference type="NCBI Taxonomy" id="623281"/>
    <lineage>
        <taxon>Bacteria</taxon>
        <taxon>Pseudomonadati</taxon>
        <taxon>Bacteroidota</taxon>
        <taxon>Sphingobacteriia</taxon>
        <taxon>Sphingobacteriales</taxon>
        <taxon>Sphingobacteriaceae</taxon>
        <taxon>Parapedobacter</taxon>
    </lineage>
</organism>
<dbReference type="PANTHER" id="PTHR45953">
    <property type="entry name" value="IDURONATE 2-SULFATASE"/>
    <property type="match status" value="1"/>
</dbReference>
<protein>
    <submittedName>
        <fullName evidence="5">Sulfatase</fullName>
    </submittedName>
</protein>
<keyword evidence="2" id="KW-0378">Hydrolase</keyword>
<dbReference type="Gene3D" id="3.40.720.10">
    <property type="entry name" value="Alkaline Phosphatase, subunit A"/>
    <property type="match status" value="2"/>
</dbReference>
<dbReference type="PROSITE" id="PS51257">
    <property type="entry name" value="PROKAR_LIPOPROTEIN"/>
    <property type="match status" value="1"/>
</dbReference>
<reference evidence="5 6" key="1">
    <citation type="submission" date="2016-10" db="EMBL/GenBank/DDBJ databases">
        <authorList>
            <person name="de Groot N.N."/>
        </authorList>
    </citation>
    <scope>NUCLEOTIDE SEQUENCE [LARGE SCALE GENOMIC DNA]</scope>
    <source>
        <strain evidence="5 6">DSM 22900</strain>
    </source>
</reference>
<evidence type="ECO:0000259" key="4">
    <source>
        <dbReference type="Pfam" id="PF00884"/>
    </source>
</evidence>
<dbReference type="Proteomes" id="UP000199577">
    <property type="component" value="Unassembled WGS sequence"/>
</dbReference>
<evidence type="ECO:0000256" key="1">
    <source>
        <dbReference type="ARBA" id="ARBA00022723"/>
    </source>
</evidence>
<dbReference type="PANTHER" id="PTHR45953:SF1">
    <property type="entry name" value="IDURONATE 2-SULFATASE"/>
    <property type="match status" value="1"/>
</dbReference>
<feature type="domain" description="Sulfatase N-terminal" evidence="4">
    <location>
        <begin position="35"/>
        <end position="115"/>
    </location>
</feature>
<keyword evidence="6" id="KW-1185">Reference proteome</keyword>
<dbReference type="InterPro" id="IPR017850">
    <property type="entry name" value="Alkaline_phosphatase_core_sf"/>
</dbReference>
<keyword evidence="1" id="KW-0479">Metal-binding</keyword>
<feature type="region of interest" description="Disordered" evidence="3">
    <location>
        <begin position="185"/>
        <end position="210"/>
    </location>
</feature>
<dbReference type="OrthoDB" id="9803751at2"/>
<name>A0A1I1JUH3_9SPHI</name>
<dbReference type="Pfam" id="PF00884">
    <property type="entry name" value="Sulfatase"/>
    <property type="match status" value="1"/>
</dbReference>
<evidence type="ECO:0000256" key="2">
    <source>
        <dbReference type="ARBA" id="ARBA00022801"/>
    </source>
</evidence>
<proteinExistence type="predicted"/>
<gene>
    <name evidence="5" type="ORF">SAMN05421747_11354</name>
</gene>